<dbReference type="AlphaFoldDB" id="A0A9Y2ICA4"/>
<organism evidence="2 3">
    <name type="scientific">Amycolatopsis carbonis</name>
    <dbReference type="NCBI Taxonomy" id="715471"/>
    <lineage>
        <taxon>Bacteria</taxon>
        <taxon>Bacillati</taxon>
        <taxon>Actinomycetota</taxon>
        <taxon>Actinomycetes</taxon>
        <taxon>Pseudonocardiales</taxon>
        <taxon>Pseudonocardiaceae</taxon>
        <taxon>Amycolatopsis</taxon>
    </lineage>
</organism>
<name>A0A9Y2ICA4_9PSEU</name>
<feature type="region of interest" description="Disordered" evidence="1">
    <location>
        <begin position="1"/>
        <end position="48"/>
    </location>
</feature>
<sequence>MAAGLATPARPRHRPTQRRSPDRRRPARLAPPPARPDQPGGDAGSGYDTKTITRILTGLVLDWADAQPRKFRHKRWIGYRELTIPITPGGAIRYGRLDVVVTRPGPPDLVIEIDSTNNPRSVEKLQFAHAAGAVPVWIRWGSGARHEPPGVTTIDLRPSGVGPR</sequence>
<evidence type="ECO:0000256" key="1">
    <source>
        <dbReference type="SAM" id="MobiDB-lite"/>
    </source>
</evidence>
<evidence type="ECO:0000313" key="3">
    <source>
        <dbReference type="Proteomes" id="UP001236014"/>
    </source>
</evidence>
<keyword evidence="3" id="KW-1185">Reference proteome</keyword>
<dbReference type="RefSeq" id="WP_285967641.1">
    <property type="nucleotide sequence ID" value="NZ_CP127294.1"/>
</dbReference>
<dbReference type="Proteomes" id="UP001236014">
    <property type="component" value="Chromosome"/>
</dbReference>
<gene>
    <name evidence="2" type="ORF">QRX50_36540</name>
</gene>
<dbReference type="KEGG" id="acab:QRX50_36540"/>
<proteinExistence type="predicted"/>
<evidence type="ECO:0008006" key="4">
    <source>
        <dbReference type="Google" id="ProtNLM"/>
    </source>
</evidence>
<reference evidence="2 3" key="1">
    <citation type="submission" date="2023-06" db="EMBL/GenBank/DDBJ databases">
        <authorList>
            <person name="Oyuntsetseg B."/>
            <person name="Kim S.B."/>
        </authorList>
    </citation>
    <scope>NUCLEOTIDE SEQUENCE [LARGE SCALE GENOMIC DNA]</scope>
    <source>
        <strain evidence="2 3">2-15</strain>
    </source>
</reference>
<accession>A0A9Y2ICA4</accession>
<protein>
    <recommendedName>
        <fullName evidence="4">Restriction endonuclease domain-containing protein</fullName>
    </recommendedName>
</protein>
<evidence type="ECO:0000313" key="2">
    <source>
        <dbReference type="EMBL" id="WIX76894.1"/>
    </source>
</evidence>
<dbReference type="EMBL" id="CP127294">
    <property type="protein sequence ID" value="WIX76894.1"/>
    <property type="molecule type" value="Genomic_DNA"/>
</dbReference>